<dbReference type="Pfam" id="PF00248">
    <property type="entry name" value="Aldo_ket_red"/>
    <property type="match status" value="1"/>
</dbReference>
<proteinExistence type="predicted"/>
<feature type="domain" description="NADP-dependent oxidoreductase" evidence="1">
    <location>
        <begin position="15"/>
        <end position="311"/>
    </location>
</feature>
<organism evidence="2">
    <name type="scientific">freshwater metagenome</name>
    <dbReference type="NCBI Taxonomy" id="449393"/>
    <lineage>
        <taxon>unclassified sequences</taxon>
        <taxon>metagenomes</taxon>
        <taxon>ecological metagenomes</taxon>
    </lineage>
</organism>
<dbReference type="InterPro" id="IPR036812">
    <property type="entry name" value="NAD(P)_OxRdtase_dom_sf"/>
</dbReference>
<dbReference type="InterPro" id="IPR023210">
    <property type="entry name" value="NADP_OxRdtase_dom"/>
</dbReference>
<dbReference type="InterPro" id="IPR020471">
    <property type="entry name" value="AKR"/>
</dbReference>
<dbReference type="CDD" id="cd19081">
    <property type="entry name" value="AKR_AKR9C1"/>
    <property type="match status" value="1"/>
</dbReference>
<dbReference type="Gene3D" id="3.20.20.100">
    <property type="entry name" value="NADP-dependent oxidoreductase domain"/>
    <property type="match status" value="1"/>
</dbReference>
<dbReference type="SUPFAM" id="SSF51430">
    <property type="entry name" value="NAD(P)-linked oxidoreductase"/>
    <property type="match status" value="1"/>
</dbReference>
<dbReference type="EMBL" id="JNSL01000012">
    <property type="protein sequence ID" value="KGA21192.1"/>
    <property type="molecule type" value="Genomic_DNA"/>
</dbReference>
<dbReference type="GO" id="GO:0016491">
    <property type="term" value="F:oxidoreductase activity"/>
    <property type="evidence" value="ECO:0007669"/>
    <property type="project" value="InterPro"/>
</dbReference>
<evidence type="ECO:0000313" key="2">
    <source>
        <dbReference type="EMBL" id="KGA21192.1"/>
    </source>
</evidence>
<dbReference type="PANTHER" id="PTHR43364">
    <property type="entry name" value="NADH-SPECIFIC METHYLGLYOXAL REDUCTASE-RELATED"/>
    <property type="match status" value="1"/>
</dbReference>
<sequence length="315" mass="33274">MTRRTLGSSDLSVFPLCLGGNVFGWTSDVAESETVLDAYVAGGGNFIDTADSYSAWKAGNVGGESESIIGSWMSARGNRADMIVATKVGKLRSRPGLSAENIRLAADESLGRLQSDYIDLYFTHTDDDTVPLEETVAALDALVRGGKVRAIGLSNYTPERVSEYVRVARANGWALPVAVQPHYNLVFRAEFETSLAALCAQLDLGVAPYFGLGAGLLTGKYSTAEDMTGQVRAVAAGVYESDQTWHVVDALREVAAGNGVAPATVALAWLRDQPTVTSPIASARVGEQLPALMAAAEFVLPQADAARLTQLSTGL</sequence>
<dbReference type="PANTHER" id="PTHR43364:SF6">
    <property type="entry name" value="OXIDOREDUCTASE-RELATED"/>
    <property type="match status" value="1"/>
</dbReference>
<dbReference type="InterPro" id="IPR050523">
    <property type="entry name" value="AKR_Detox_Biosynth"/>
</dbReference>
<accession>A0A094QCP7</accession>
<dbReference type="AlphaFoldDB" id="A0A094QCP7"/>
<comment type="caution">
    <text evidence="2">The sequence shown here is derived from an EMBL/GenBank/DDBJ whole genome shotgun (WGS) entry which is preliminary data.</text>
</comment>
<gene>
    <name evidence="2" type="ORF">GM51_3465</name>
</gene>
<evidence type="ECO:0000259" key="1">
    <source>
        <dbReference type="Pfam" id="PF00248"/>
    </source>
</evidence>
<protein>
    <recommendedName>
        <fullName evidence="1">NADP-dependent oxidoreductase domain-containing protein</fullName>
    </recommendedName>
</protein>
<dbReference type="PROSITE" id="PS00062">
    <property type="entry name" value="ALDOKETO_REDUCTASE_2"/>
    <property type="match status" value="1"/>
</dbReference>
<dbReference type="PRINTS" id="PR00069">
    <property type="entry name" value="ALDKETRDTASE"/>
</dbReference>
<name>A0A094QCP7_9ZZZZ</name>
<dbReference type="GO" id="GO:0005829">
    <property type="term" value="C:cytosol"/>
    <property type="evidence" value="ECO:0007669"/>
    <property type="project" value="TreeGrafter"/>
</dbReference>
<dbReference type="InterPro" id="IPR018170">
    <property type="entry name" value="Aldo/ket_reductase_CS"/>
</dbReference>
<reference evidence="2" key="1">
    <citation type="submission" date="2014-06" db="EMBL/GenBank/DDBJ databases">
        <title>Key roles for freshwater Actinobacteria revealed by deep metagenomic sequencing.</title>
        <authorList>
            <person name="Ghai R."/>
            <person name="Mizuno C.M."/>
            <person name="Picazo A."/>
            <person name="Camacho A."/>
            <person name="Rodriguez-Valera F."/>
        </authorList>
    </citation>
    <scope>NUCLEOTIDE SEQUENCE</scope>
</reference>